<dbReference type="Proteomes" id="UP000316292">
    <property type="component" value="Unassembled WGS sequence"/>
</dbReference>
<evidence type="ECO:0000313" key="2">
    <source>
        <dbReference type="Proteomes" id="UP000316292"/>
    </source>
</evidence>
<reference evidence="1 2" key="1">
    <citation type="journal article" date="2019" name="Nat. Microbiol.">
        <title>Mediterranean grassland soil C-N compound turnover is dependent on rainfall and depth, and is mediated by genomically divergent microorganisms.</title>
        <authorList>
            <person name="Diamond S."/>
            <person name="Andeer P.F."/>
            <person name="Li Z."/>
            <person name="Crits-Christoph A."/>
            <person name="Burstein D."/>
            <person name="Anantharaman K."/>
            <person name="Lane K.R."/>
            <person name="Thomas B.C."/>
            <person name="Pan C."/>
            <person name="Northen T.R."/>
            <person name="Banfield J.F."/>
        </authorList>
    </citation>
    <scope>NUCLEOTIDE SEQUENCE [LARGE SCALE GENOMIC DNA]</scope>
    <source>
        <strain evidence="1">WS_1</strain>
    </source>
</reference>
<organism evidence="1 2">
    <name type="scientific">Eiseniibacteriota bacterium</name>
    <dbReference type="NCBI Taxonomy" id="2212470"/>
    <lineage>
        <taxon>Bacteria</taxon>
        <taxon>Candidatus Eiseniibacteriota</taxon>
    </lineage>
</organism>
<dbReference type="Gene3D" id="3.40.50.740">
    <property type="match status" value="1"/>
</dbReference>
<dbReference type="AlphaFoldDB" id="A0A538S994"/>
<gene>
    <name evidence="1" type="ORF">E6K71_08575</name>
</gene>
<protein>
    <submittedName>
        <fullName evidence="1">Uncharacterized protein</fullName>
    </submittedName>
</protein>
<accession>A0A538S994</accession>
<name>A0A538S994_UNCEI</name>
<dbReference type="SUPFAM" id="SSF53706">
    <property type="entry name" value="Formate dehydrogenase/DMSO reductase, domains 1-3"/>
    <property type="match status" value="1"/>
</dbReference>
<proteinExistence type="predicted"/>
<sequence length="77" mass="8370">MQRIRKVLTLRGDTREEWRILQELGQHLGALKARDPDPERIFARLAQAVPAFSGLTYTTLGELGAPIAAATADVAVG</sequence>
<comment type="caution">
    <text evidence="1">The sequence shown here is derived from an EMBL/GenBank/DDBJ whole genome shotgun (WGS) entry which is preliminary data.</text>
</comment>
<dbReference type="EMBL" id="VBOR01000092">
    <property type="protein sequence ID" value="TMQ47942.1"/>
    <property type="molecule type" value="Genomic_DNA"/>
</dbReference>
<evidence type="ECO:0000313" key="1">
    <source>
        <dbReference type="EMBL" id="TMQ47942.1"/>
    </source>
</evidence>